<dbReference type="PATRIC" id="fig|1429439.4.peg.5695"/>
<reference evidence="1 2" key="1">
    <citation type="journal article" date="2014" name="Nature">
        <title>An environmental bacterial taxon with a large and distinct metabolic repertoire.</title>
        <authorList>
            <person name="Wilson M.C."/>
            <person name="Mori T."/>
            <person name="Ruckert C."/>
            <person name="Uria A.R."/>
            <person name="Helf M.J."/>
            <person name="Takada K."/>
            <person name="Gernert C."/>
            <person name="Steffens U.A."/>
            <person name="Heycke N."/>
            <person name="Schmitt S."/>
            <person name="Rinke C."/>
            <person name="Helfrich E.J."/>
            <person name="Brachmann A.O."/>
            <person name="Gurgui C."/>
            <person name="Wakimoto T."/>
            <person name="Kracht M."/>
            <person name="Crusemann M."/>
            <person name="Hentschel U."/>
            <person name="Abe I."/>
            <person name="Matsunaga S."/>
            <person name="Kalinowski J."/>
            <person name="Takeyama H."/>
            <person name="Piel J."/>
        </authorList>
    </citation>
    <scope>NUCLEOTIDE SEQUENCE [LARGE SCALE GENOMIC DNA]</scope>
    <source>
        <strain evidence="2">TSY2</strain>
    </source>
</reference>
<dbReference type="EMBL" id="AZHX01001439">
    <property type="protein sequence ID" value="ETX03393.1"/>
    <property type="molecule type" value="Genomic_DNA"/>
</dbReference>
<sequence length="356" mass="39868">MDSTPSGYEELARRFLRYADYEYRNASPLYEHLARSIATDADLLALAAYVSPEQPTPNLFFAAIHFLLLQGQTHPLAQFYPSLTSTPEAPQHAYPALQDFCRTHAAAIRHQLTTRINQTNEVSRCSYLMPAFTFISRLAGARPLALVEIGTSAGLNLMWDHYGYNYGSGVVCGNPQSPVQLTCTLRGGHRPPLPEQMPAVGLKIGLDLNVVDIRDAGEALWLRALVWPENRQRAALLSHAIDVTREHPPQLQSGDGVSLLPDVLRGIPQDMTLCVFHTHVLNQFSAEARDRLAALLETHAATRDIYRLSAEWLNGDHPQLELTAWQHGELYQRRLAYCHHHGQWLEWLGLSDAWGA</sequence>
<dbReference type="HOGENOM" id="CLU_065141_0_0_7"/>
<evidence type="ECO:0008006" key="3">
    <source>
        <dbReference type="Google" id="ProtNLM"/>
    </source>
</evidence>
<organism evidence="1 2">
    <name type="scientific">Candidatus Entotheonella gemina</name>
    <dbReference type="NCBI Taxonomy" id="1429439"/>
    <lineage>
        <taxon>Bacteria</taxon>
        <taxon>Pseudomonadati</taxon>
        <taxon>Nitrospinota/Tectimicrobiota group</taxon>
        <taxon>Candidatus Tectimicrobiota</taxon>
        <taxon>Candidatus Entotheonellia</taxon>
        <taxon>Candidatus Entotheonellales</taxon>
        <taxon>Candidatus Entotheonellaceae</taxon>
        <taxon>Candidatus Entotheonella</taxon>
    </lineage>
</organism>
<dbReference type="InterPro" id="IPR011200">
    <property type="entry name" value="UCP012608"/>
</dbReference>
<dbReference type="AlphaFoldDB" id="W4LZR9"/>
<dbReference type="PIRSF" id="PIRSF012608">
    <property type="entry name" value="UCP012608"/>
    <property type="match status" value="1"/>
</dbReference>
<name>W4LZR9_9BACT</name>
<evidence type="ECO:0000313" key="1">
    <source>
        <dbReference type="EMBL" id="ETX03393.1"/>
    </source>
</evidence>
<comment type="caution">
    <text evidence="1">The sequence shown here is derived from an EMBL/GenBank/DDBJ whole genome shotgun (WGS) entry which is preliminary data.</text>
</comment>
<gene>
    <name evidence="1" type="ORF">ETSY2_33600</name>
</gene>
<proteinExistence type="predicted"/>
<keyword evidence="2" id="KW-1185">Reference proteome</keyword>
<dbReference type="Pfam" id="PF10094">
    <property type="entry name" value="DUF2332"/>
    <property type="match status" value="1"/>
</dbReference>
<evidence type="ECO:0000313" key="2">
    <source>
        <dbReference type="Proteomes" id="UP000019140"/>
    </source>
</evidence>
<dbReference type="Proteomes" id="UP000019140">
    <property type="component" value="Unassembled WGS sequence"/>
</dbReference>
<protein>
    <recommendedName>
        <fullName evidence="3">DUF2332 domain-containing protein</fullName>
    </recommendedName>
</protein>
<accession>W4LZR9</accession>